<comment type="subcellular location">
    <subcellularLocation>
        <location evidence="1">Cell membrane</location>
        <topology evidence="1">Multi-pass membrane protein</topology>
    </subcellularLocation>
</comment>
<protein>
    <submittedName>
        <fullName evidence="7">Polysaccharide biosynthesis protein</fullName>
    </submittedName>
</protein>
<evidence type="ECO:0000256" key="6">
    <source>
        <dbReference type="SAM" id="Phobius"/>
    </source>
</evidence>
<dbReference type="PANTHER" id="PTHR30250">
    <property type="entry name" value="PST FAMILY PREDICTED COLANIC ACID TRANSPORTER"/>
    <property type="match status" value="1"/>
</dbReference>
<name>A0A8H2JM66_9GAMM</name>
<feature type="transmembrane region" description="Helical" evidence="6">
    <location>
        <begin position="441"/>
        <end position="459"/>
    </location>
</feature>
<feature type="transmembrane region" description="Helical" evidence="6">
    <location>
        <begin position="262"/>
        <end position="288"/>
    </location>
</feature>
<evidence type="ECO:0000256" key="4">
    <source>
        <dbReference type="ARBA" id="ARBA00022989"/>
    </source>
</evidence>
<dbReference type="EMBL" id="SZVP01000003">
    <property type="protein sequence ID" value="TMM46390.1"/>
    <property type="molecule type" value="Genomic_DNA"/>
</dbReference>
<evidence type="ECO:0000256" key="1">
    <source>
        <dbReference type="ARBA" id="ARBA00004651"/>
    </source>
</evidence>
<dbReference type="OrthoDB" id="653189at2"/>
<feature type="transmembrane region" description="Helical" evidence="6">
    <location>
        <begin position="345"/>
        <end position="364"/>
    </location>
</feature>
<dbReference type="Pfam" id="PF01943">
    <property type="entry name" value="Polysacc_synt"/>
    <property type="match status" value="1"/>
</dbReference>
<dbReference type="GO" id="GO:0005886">
    <property type="term" value="C:plasma membrane"/>
    <property type="evidence" value="ECO:0007669"/>
    <property type="project" value="UniProtKB-SubCell"/>
</dbReference>
<feature type="transmembrane region" description="Helical" evidence="6">
    <location>
        <begin position="7"/>
        <end position="28"/>
    </location>
</feature>
<feature type="transmembrane region" description="Helical" evidence="6">
    <location>
        <begin position="465"/>
        <end position="484"/>
    </location>
</feature>
<feature type="transmembrane region" description="Helical" evidence="6">
    <location>
        <begin position="122"/>
        <end position="144"/>
    </location>
</feature>
<dbReference type="InterPro" id="IPR050833">
    <property type="entry name" value="Poly_Biosynth_Transport"/>
</dbReference>
<evidence type="ECO:0000256" key="3">
    <source>
        <dbReference type="ARBA" id="ARBA00022692"/>
    </source>
</evidence>
<keyword evidence="8" id="KW-1185">Reference proteome</keyword>
<feature type="transmembrane region" description="Helical" evidence="6">
    <location>
        <begin position="403"/>
        <end position="421"/>
    </location>
</feature>
<feature type="transmembrane region" description="Helical" evidence="6">
    <location>
        <begin position="309"/>
        <end position="333"/>
    </location>
</feature>
<feature type="transmembrane region" description="Helical" evidence="6">
    <location>
        <begin position="80"/>
        <end position="102"/>
    </location>
</feature>
<keyword evidence="2" id="KW-1003">Cell membrane</keyword>
<feature type="transmembrane region" description="Helical" evidence="6">
    <location>
        <begin position="151"/>
        <end position="175"/>
    </location>
</feature>
<feature type="transmembrane region" description="Helical" evidence="6">
    <location>
        <begin position="376"/>
        <end position="397"/>
    </location>
</feature>
<accession>A0A8H2JM66</accession>
<keyword evidence="3 6" id="KW-0812">Transmembrane</keyword>
<organism evidence="7 8">
    <name type="scientific">Colwellia ponticola</name>
    <dbReference type="NCBI Taxonomy" id="2304625"/>
    <lineage>
        <taxon>Bacteria</taxon>
        <taxon>Pseudomonadati</taxon>
        <taxon>Pseudomonadota</taxon>
        <taxon>Gammaproteobacteria</taxon>
        <taxon>Alteromonadales</taxon>
        <taxon>Colwelliaceae</taxon>
        <taxon>Colwellia</taxon>
    </lineage>
</organism>
<keyword evidence="5 6" id="KW-0472">Membrane</keyword>
<evidence type="ECO:0000256" key="2">
    <source>
        <dbReference type="ARBA" id="ARBA00022475"/>
    </source>
</evidence>
<comment type="caution">
    <text evidence="7">The sequence shown here is derived from an EMBL/GenBank/DDBJ whole genome shotgun (WGS) entry which is preliminary data.</text>
</comment>
<proteinExistence type="predicted"/>
<dbReference type="Proteomes" id="UP000307702">
    <property type="component" value="Unassembled WGS sequence"/>
</dbReference>
<evidence type="ECO:0000313" key="7">
    <source>
        <dbReference type="EMBL" id="TMM46390.1"/>
    </source>
</evidence>
<gene>
    <name evidence="7" type="ORF">FCS21_05360</name>
</gene>
<dbReference type="PANTHER" id="PTHR30250:SF26">
    <property type="entry name" value="PSMA PROTEIN"/>
    <property type="match status" value="1"/>
</dbReference>
<evidence type="ECO:0000256" key="5">
    <source>
        <dbReference type="ARBA" id="ARBA00023136"/>
    </source>
</evidence>
<reference evidence="7 8" key="1">
    <citation type="submission" date="2019-05" db="EMBL/GenBank/DDBJ databases">
        <title>Colwellia ponticola sp. nov., isolated from seawater.</title>
        <authorList>
            <person name="Yoon J.-H."/>
        </authorList>
    </citation>
    <scope>NUCLEOTIDE SEQUENCE [LARGE SCALE GENOMIC DNA]</scope>
    <source>
        <strain evidence="7 8">OISW-25</strain>
    </source>
</reference>
<evidence type="ECO:0000313" key="8">
    <source>
        <dbReference type="Proteomes" id="UP000307702"/>
    </source>
</evidence>
<feature type="transmembrane region" description="Helical" evidence="6">
    <location>
        <begin position="40"/>
        <end position="60"/>
    </location>
</feature>
<feature type="transmembrane region" description="Helical" evidence="6">
    <location>
        <begin position="181"/>
        <end position="200"/>
    </location>
</feature>
<feature type="transmembrane region" description="Helical" evidence="6">
    <location>
        <begin position="225"/>
        <end position="242"/>
    </location>
</feature>
<keyword evidence="4 6" id="KW-1133">Transmembrane helix</keyword>
<sequence length="503" mass="55738">MLKQNIIANYVSQIYVTVISIILLPLYIKYMGSEAYGLVGFFALLQAWFSVLDMGLTPTISREAARYNGGASTPLRFNQLYRALLVIFAGVALIGGTVLFLLSELIATHWLNLTELLVGDVIVAVQIMAVCVALRWITGLYRGVITGFEKLVWLSSFTAAIASLRFIGVFLSMWYFGFTPFVFFMHQLVIALIEVVVLNAKARCFIPKVNGPTNIGWSIKPIKSIFKFSLTIALTASIWVLVTQTDKLILSGILSLDSYSYFTLAVLLANGILVLGGPISVAVMPRMASLYAEGKHSDMIEVYKDSSQLVAVIAGTVSLTLIATARPFLLAWTGDPLLVEEAAPVLQLYAAGNLLLSFSSFAYYLQYAKGNLRYHLIGNVGLVAILIPCVTFAANYFGGVGAGYVWLVMNVFYLFIWVAYIHSKIESGLHVKWLINDCLKVILPVSIFACIFYFANLYFLNDNRLYSLVFVGFVFVFLFVISIISSQKIRLFLSQKVGLKRVK</sequence>
<dbReference type="AlphaFoldDB" id="A0A8H2JM66"/>
<dbReference type="InterPro" id="IPR002797">
    <property type="entry name" value="Polysacc_synth"/>
</dbReference>